<dbReference type="GO" id="GO:0016829">
    <property type="term" value="F:lyase activity"/>
    <property type="evidence" value="ECO:0007669"/>
    <property type="project" value="UniProtKB-KW"/>
</dbReference>
<evidence type="ECO:0000256" key="1">
    <source>
        <dbReference type="ARBA" id="ARBA00004418"/>
    </source>
</evidence>
<dbReference type="Proteomes" id="UP000553706">
    <property type="component" value="Unassembled WGS sequence"/>
</dbReference>
<dbReference type="AlphaFoldDB" id="A0A840VQT4"/>
<accession>A0A840VQT4</accession>
<keyword evidence="3" id="KW-0574">Periplasm</keyword>
<dbReference type="PANTHER" id="PTHR39210">
    <property type="entry name" value="HEPARIN-SULFATE LYASE"/>
    <property type="match status" value="1"/>
</dbReference>
<evidence type="ECO:0000313" key="7">
    <source>
        <dbReference type="Proteomes" id="UP000553706"/>
    </source>
</evidence>
<dbReference type="Pfam" id="PF07940">
    <property type="entry name" value="Hepar_II_III_C"/>
    <property type="match status" value="1"/>
</dbReference>
<sequence length="534" mass="57905">MSESGKRPNNFGRQARGLLSRLQNLRTTQAPDAPALSLRDPWPGDPRRGARLVKAELDFGGAVLAMPADIFVAVNATPLLRAHLHGFTWLRDLRALGTDAARSRARALVSDFMDTHPLDARANTPDITGARLAAWLGHYDFFAASADDDFRQRLMHRLVQDARNLAAALPPELLDQRALTALKGLAAASIAMPEHVPFLQRVLKFLPPELARQFFADGCHVERSPAAHLAALQDLTELRALLQVANVPPPPELLTTIDRAAAAMRSLRHGDGGLALLNGAKEELPSLIDLVLAQAGRARGALAQLSACGLYRIAAAKSLLFIDAGPPAAPGLDRFAHAGTLGFEFSYGKERIIVNCGAAPALLGEWSAALRGTAAHSTLTIADVSSAEVRETGLGRRPAHVHASRQDYGGAHWVEANHDGWGKLFGATHHRRLVLTETGDELQGEDLIEAKSPQPFTIRFHLHPNVTASLQQDNEAVLLRTPGGLGFRLRTEDVPIRIEESVYFGQSEPRRAEQIVLAGHQDGPQHVKWTITRI</sequence>
<dbReference type="InterPro" id="IPR012480">
    <property type="entry name" value="Hepar_II_III_C"/>
</dbReference>
<evidence type="ECO:0000256" key="3">
    <source>
        <dbReference type="ARBA" id="ARBA00022764"/>
    </source>
</evidence>
<organism evidence="6 7">
    <name type="scientific">Acidocella aromatica</name>
    <dbReference type="NCBI Taxonomy" id="1303579"/>
    <lineage>
        <taxon>Bacteria</taxon>
        <taxon>Pseudomonadati</taxon>
        <taxon>Pseudomonadota</taxon>
        <taxon>Alphaproteobacteria</taxon>
        <taxon>Acetobacterales</taxon>
        <taxon>Acidocellaceae</taxon>
        <taxon>Acidocella</taxon>
    </lineage>
</organism>
<keyword evidence="7" id="KW-1185">Reference proteome</keyword>
<dbReference type="PANTHER" id="PTHR39210:SF1">
    <property type="entry name" value="HEPARIN-SULFATE LYASE"/>
    <property type="match status" value="1"/>
</dbReference>
<proteinExistence type="predicted"/>
<keyword evidence="4" id="KW-0456">Lyase</keyword>
<evidence type="ECO:0000256" key="4">
    <source>
        <dbReference type="ARBA" id="ARBA00023239"/>
    </source>
</evidence>
<comment type="subcellular location">
    <subcellularLocation>
        <location evidence="1">Periplasm</location>
    </subcellularLocation>
</comment>
<reference evidence="6 7" key="1">
    <citation type="submission" date="2020-08" db="EMBL/GenBank/DDBJ databases">
        <title>Genomic Encyclopedia of Type Strains, Phase IV (KMG-IV): sequencing the most valuable type-strain genomes for metagenomic binning, comparative biology and taxonomic classification.</title>
        <authorList>
            <person name="Goeker M."/>
        </authorList>
    </citation>
    <scope>NUCLEOTIDE SEQUENCE [LARGE SCALE GENOMIC DNA]</scope>
    <source>
        <strain evidence="6 7">DSM 27026</strain>
    </source>
</reference>
<dbReference type="RefSeq" id="WP_183265658.1">
    <property type="nucleotide sequence ID" value="NZ_JACHFJ010000002.1"/>
</dbReference>
<dbReference type="GO" id="GO:0042597">
    <property type="term" value="C:periplasmic space"/>
    <property type="evidence" value="ECO:0007669"/>
    <property type="project" value="UniProtKB-SubCell"/>
</dbReference>
<evidence type="ECO:0000256" key="2">
    <source>
        <dbReference type="ARBA" id="ARBA00022729"/>
    </source>
</evidence>
<dbReference type="Gene3D" id="1.50.10.100">
    <property type="entry name" value="Chondroitin AC/alginate lyase"/>
    <property type="match status" value="1"/>
</dbReference>
<dbReference type="Gene3D" id="2.70.98.70">
    <property type="match status" value="1"/>
</dbReference>
<evidence type="ECO:0000313" key="6">
    <source>
        <dbReference type="EMBL" id="MBB5372652.1"/>
    </source>
</evidence>
<comment type="caution">
    <text evidence="6">The sequence shown here is derived from an EMBL/GenBank/DDBJ whole genome shotgun (WGS) entry which is preliminary data.</text>
</comment>
<name>A0A840VQT4_9PROT</name>
<dbReference type="InterPro" id="IPR008929">
    <property type="entry name" value="Chondroitin_lyas"/>
</dbReference>
<dbReference type="EMBL" id="JACHFJ010000002">
    <property type="protein sequence ID" value="MBB5372652.1"/>
    <property type="molecule type" value="Genomic_DNA"/>
</dbReference>
<feature type="domain" description="Heparinase II/III-like C-terminal" evidence="5">
    <location>
        <begin position="301"/>
        <end position="530"/>
    </location>
</feature>
<evidence type="ECO:0000259" key="5">
    <source>
        <dbReference type="Pfam" id="PF07940"/>
    </source>
</evidence>
<keyword evidence="2" id="KW-0732">Signal</keyword>
<protein>
    <submittedName>
        <fullName evidence="6">Putative heparinase superfamily protein</fullName>
    </submittedName>
</protein>
<gene>
    <name evidence="6" type="ORF">HNP71_000890</name>
</gene>